<accession>A0A178XVJ1</accession>
<sequence length="280" mass="30089">MGARRVQATVLGIDAAWTLSQPSGVALALCDDDGWKLAAVAPSYQRFLMLADQGLAPEPKPSGRMPDIAALLQAAASVARASIDLIAVDMPLSKVPIVGRRRSDDAVSKAYGARKCGTHSPNAERPGKISDALRDQAQRAGYPLATRAIDMPALIEVYPHPALVELARAKERLPYKVQKVRAYWPTVAPLERRAKLMDQWSHILTLLETEISGVKRMLPLIDESASGAELKAFEDMLDAVVCAWTGICAIEGRAAAFGDDASAIWIPSGDGRQVPSASRK</sequence>
<dbReference type="EMBL" id="LPUX01000060">
    <property type="protein sequence ID" value="OAP39184.1"/>
    <property type="molecule type" value="Genomic_DNA"/>
</dbReference>
<evidence type="ECO:0000313" key="1">
    <source>
        <dbReference type="EMBL" id="OAP39184.1"/>
    </source>
</evidence>
<dbReference type="Pfam" id="PF04250">
    <property type="entry name" value="DUF429"/>
    <property type="match status" value="1"/>
</dbReference>
<dbReference type="AlphaFoldDB" id="A0A178XVJ1"/>
<gene>
    <name evidence="1" type="ORF">AU381_08045</name>
</gene>
<dbReference type="InterPro" id="IPR007362">
    <property type="entry name" value="DUF429"/>
</dbReference>
<reference evidence="1 2" key="1">
    <citation type="journal article" date="2016" name="Int. J. Syst. Evol. Microbiol.">
        <title>Ensifer glycinis sp. nov., an novel rhizobial species associated with Glycine spp.</title>
        <authorList>
            <person name="Yan H."/>
            <person name="Yan J."/>
            <person name="Sui X.H."/>
            <person name="Wang E.T."/>
            <person name="Chen W.X."/>
            <person name="Zhang X.X."/>
            <person name="Chen W.F."/>
        </authorList>
    </citation>
    <scope>NUCLEOTIDE SEQUENCE [LARGE SCALE GENOMIC DNA]</scope>
    <source>
        <strain evidence="1 2">CCBAU 23380</strain>
    </source>
</reference>
<name>A0A178XVJ1_9HYPH</name>
<organism evidence="1 2">
    <name type="scientific">Sinorhizobium glycinis</name>
    <dbReference type="NCBI Taxonomy" id="1472378"/>
    <lineage>
        <taxon>Bacteria</taxon>
        <taxon>Pseudomonadati</taxon>
        <taxon>Pseudomonadota</taxon>
        <taxon>Alphaproteobacteria</taxon>
        <taxon>Hyphomicrobiales</taxon>
        <taxon>Rhizobiaceae</taxon>
        <taxon>Sinorhizobium/Ensifer group</taxon>
        <taxon>Sinorhizobium</taxon>
    </lineage>
</organism>
<comment type="caution">
    <text evidence="1">The sequence shown here is derived from an EMBL/GenBank/DDBJ whole genome shotgun (WGS) entry which is preliminary data.</text>
</comment>
<evidence type="ECO:0008006" key="3">
    <source>
        <dbReference type="Google" id="ProtNLM"/>
    </source>
</evidence>
<dbReference type="STRING" id="1472378.AU381_08045"/>
<dbReference type="PIRSF" id="PIRSF018008">
    <property type="entry name" value="UCP018008"/>
    <property type="match status" value="1"/>
</dbReference>
<evidence type="ECO:0000313" key="2">
    <source>
        <dbReference type="Proteomes" id="UP000094025"/>
    </source>
</evidence>
<dbReference type="Proteomes" id="UP000094025">
    <property type="component" value="Unassembled WGS sequence"/>
</dbReference>
<keyword evidence="2" id="KW-1185">Reference proteome</keyword>
<protein>
    <recommendedName>
        <fullName evidence="3">DUF429 domain-containing protein</fullName>
    </recommendedName>
</protein>
<dbReference type="InterPro" id="IPR008306">
    <property type="entry name" value="UCP018008"/>
</dbReference>
<proteinExistence type="predicted"/>